<feature type="compositionally biased region" description="Polar residues" evidence="7">
    <location>
        <begin position="319"/>
        <end position="328"/>
    </location>
</feature>
<keyword evidence="11" id="KW-1185">Reference proteome</keyword>
<keyword evidence="2" id="KW-0813">Transport</keyword>
<organism evidence="10 11">
    <name type="scientific">Mycena alexandri</name>
    <dbReference type="NCBI Taxonomy" id="1745969"/>
    <lineage>
        <taxon>Eukaryota</taxon>
        <taxon>Fungi</taxon>
        <taxon>Dikarya</taxon>
        <taxon>Basidiomycota</taxon>
        <taxon>Agaricomycotina</taxon>
        <taxon>Agaricomycetes</taxon>
        <taxon>Agaricomycetidae</taxon>
        <taxon>Agaricales</taxon>
        <taxon>Marasmiineae</taxon>
        <taxon>Mycenaceae</taxon>
        <taxon>Mycena</taxon>
    </lineage>
</organism>
<feature type="transmembrane region" description="Helical" evidence="8">
    <location>
        <begin position="110"/>
        <end position="136"/>
    </location>
</feature>
<evidence type="ECO:0000256" key="5">
    <source>
        <dbReference type="ARBA" id="ARBA00023065"/>
    </source>
</evidence>
<protein>
    <recommendedName>
        <fullName evidence="9">Ferric oxidoreductase domain-containing protein</fullName>
    </recommendedName>
</protein>
<dbReference type="PANTHER" id="PTHR32361:SF9">
    <property type="entry name" value="FERRIC REDUCTASE TRANSMEMBRANE COMPONENT 3-RELATED"/>
    <property type="match status" value="1"/>
</dbReference>
<comment type="subcellular location">
    <subcellularLocation>
        <location evidence="1">Membrane</location>
        <topology evidence="1">Multi-pass membrane protein</topology>
    </subcellularLocation>
</comment>
<evidence type="ECO:0000256" key="3">
    <source>
        <dbReference type="ARBA" id="ARBA00022692"/>
    </source>
</evidence>
<keyword evidence="5" id="KW-0406">Ion transport</keyword>
<dbReference type="GO" id="GO:0006879">
    <property type="term" value="P:intracellular iron ion homeostasis"/>
    <property type="evidence" value="ECO:0007669"/>
    <property type="project" value="TreeGrafter"/>
</dbReference>
<comment type="caution">
    <text evidence="10">The sequence shown here is derived from an EMBL/GenBank/DDBJ whole genome shotgun (WGS) entry which is preliminary data.</text>
</comment>
<keyword evidence="3 8" id="KW-0812">Transmembrane</keyword>
<feature type="compositionally biased region" description="Basic residues" evidence="7">
    <location>
        <begin position="330"/>
        <end position="352"/>
    </location>
</feature>
<dbReference type="Proteomes" id="UP001218188">
    <property type="component" value="Unassembled WGS sequence"/>
</dbReference>
<dbReference type="GO" id="GO:0006826">
    <property type="term" value="P:iron ion transport"/>
    <property type="evidence" value="ECO:0007669"/>
    <property type="project" value="TreeGrafter"/>
</dbReference>
<evidence type="ECO:0000313" key="11">
    <source>
        <dbReference type="Proteomes" id="UP001218188"/>
    </source>
</evidence>
<feature type="domain" description="Ferric oxidoreductase" evidence="9">
    <location>
        <begin position="156"/>
        <end position="266"/>
    </location>
</feature>
<gene>
    <name evidence="10" type="ORF">C8F04DRAFT_1391021</name>
</gene>
<accession>A0AAD6TAH1</accession>
<feature type="transmembrane region" description="Helical" evidence="8">
    <location>
        <begin position="223"/>
        <end position="241"/>
    </location>
</feature>
<evidence type="ECO:0000256" key="1">
    <source>
        <dbReference type="ARBA" id="ARBA00004141"/>
    </source>
</evidence>
<feature type="region of interest" description="Disordered" evidence="7">
    <location>
        <begin position="318"/>
        <end position="352"/>
    </location>
</feature>
<dbReference type="GO" id="GO:0005886">
    <property type="term" value="C:plasma membrane"/>
    <property type="evidence" value="ECO:0007669"/>
    <property type="project" value="TreeGrafter"/>
</dbReference>
<evidence type="ECO:0000256" key="8">
    <source>
        <dbReference type="SAM" id="Phobius"/>
    </source>
</evidence>
<feature type="transmembrane region" description="Helical" evidence="8">
    <location>
        <begin position="283"/>
        <end position="310"/>
    </location>
</feature>
<evidence type="ECO:0000256" key="4">
    <source>
        <dbReference type="ARBA" id="ARBA00022989"/>
    </source>
</evidence>
<reference evidence="10" key="1">
    <citation type="submission" date="2023-03" db="EMBL/GenBank/DDBJ databases">
        <title>Massive genome expansion in bonnet fungi (Mycena s.s.) driven by repeated elements and novel gene families across ecological guilds.</title>
        <authorList>
            <consortium name="Lawrence Berkeley National Laboratory"/>
            <person name="Harder C.B."/>
            <person name="Miyauchi S."/>
            <person name="Viragh M."/>
            <person name="Kuo A."/>
            <person name="Thoen E."/>
            <person name="Andreopoulos B."/>
            <person name="Lu D."/>
            <person name="Skrede I."/>
            <person name="Drula E."/>
            <person name="Henrissat B."/>
            <person name="Morin E."/>
            <person name="Kohler A."/>
            <person name="Barry K."/>
            <person name="LaButti K."/>
            <person name="Morin E."/>
            <person name="Salamov A."/>
            <person name="Lipzen A."/>
            <person name="Mereny Z."/>
            <person name="Hegedus B."/>
            <person name="Baldrian P."/>
            <person name="Stursova M."/>
            <person name="Weitz H."/>
            <person name="Taylor A."/>
            <person name="Grigoriev I.V."/>
            <person name="Nagy L.G."/>
            <person name="Martin F."/>
            <person name="Kauserud H."/>
        </authorList>
    </citation>
    <scope>NUCLEOTIDE SEQUENCE</scope>
    <source>
        <strain evidence="10">CBHHK200</strain>
    </source>
</reference>
<dbReference type="InterPro" id="IPR013130">
    <property type="entry name" value="Fe3_Rdtase_TM_dom"/>
</dbReference>
<dbReference type="GO" id="GO:0000293">
    <property type="term" value="F:ferric-chelate reductase activity"/>
    <property type="evidence" value="ECO:0007669"/>
    <property type="project" value="TreeGrafter"/>
</dbReference>
<dbReference type="GO" id="GO:0015677">
    <property type="term" value="P:copper ion import"/>
    <property type="evidence" value="ECO:0007669"/>
    <property type="project" value="TreeGrafter"/>
</dbReference>
<proteinExistence type="predicted"/>
<dbReference type="AlphaFoldDB" id="A0AAD6TAH1"/>
<evidence type="ECO:0000259" key="9">
    <source>
        <dbReference type="Pfam" id="PF01794"/>
    </source>
</evidence>
<evidence type="ECO:0000256" key="7">
    <source>
        <dbReference type="SAM" id="MobiDB-lite"/>
    </source>
</evidence>
<dbReference type="PANTHER" id="PTHR32361">
    <property type="entry name" value="FERRIC/CUPRIC REDUCTASE TRANSMEMBRANE COMPONENT"/>
    <property type="match status" value="1"/>
</dbReference>
<dbReference type="InterPro" id="IPR051410">
    <property type="entry name" value="Ferric/Cupric_Reductase"/>
</dbReference>
<evidence type="ECO:0000256" key="6">
    <source>
        <dbReference type="ARBA" id="ARBA00023136"/>
    </source>
</evidence>
<evidence type="ECO:0000313" key="10">
    <source>
        <dbReference type="EMBL" id="KAJ7041846.1"/>
    </source>
</evidence>
<dbReference type="EMBL" id="JARJCM010000015">
    <property type="protein sequence ID" value="KAJ7041846.1"/>
    <property type="molecule type" value="Genomic_DNA"/>
</dbReference>
<evidence type="ECO:0000256" key="2">
    <source>
        <dbReference type="ARBA" id="ARBA00022448"/>
    </source>
</evidence>
<keyword evidence="6 8" id="KW-0472">Membrane</keyword>
<dbReference type="Pfam" id="PF01794">
    <property type="entry name" value="Ferric_reduct"/>
    <property type="match status" value="1"/>
</dbReference>
<sequence>MRKWARIPHPAHGTLRPRKLHQILFTVEARAKAINPDKAPSQRRITGYPLQIWYLLLSLLALVLICHFTARLLARKSVSAGTRGPLRLSRLPFAAVHVFRTIAFRTTASFAGYTLSLTEFFLGCGYITVIFTWTLINTTDVEGNRFSPRYFADRSGLIVATQFPLLIALGMKNNIVSWISYDKLSILHRVVARVICVSIWVHAYGRVIDLSAQVTGDLGDAWFRWAVAAATGLTLLCSLSVKPLRKRSYEAFLVAHFFVGLILLIGAYMHAKRDTVTHYVWPHLSSGVGLCNGAAFCWRIRSFLYAAFVFRSHPRIKDQNQPGVQQNRVRVGHPRPRTNSSHYRRPLQLGRH</sequence>
<feature type="transmembrane region" description="Helical" evidence="8">
    <location>
        <begin position="52"/>
        <end position="74"/>
    </location>
</feature>
<name>A0AAD6TAH1_9AGAR</name>
<feature type="transmembrane region" description="Helical" evidence="8">
    <location>
        <begin position="253"/>
        <end position="271"/>
    </location>
</feature>
<feature type="transmembrane region" description="Helical" evidence="8">
    <location>
        <begin position="156"/>
        <end position="174"/>
    </location>
</feature>
<keyword evidence="4 8" id="KW-1133">Transmembrane helix</keyword>